<evidence type="ECO:0000256" key="1">
    <source>
        <dbReference type="ARBA" id="ARBA00010466"/>
    </source>
</evidence>
<dbReference type="AlphaFoldDB" id="A0A1E7KQ60"/>
<dbReference type="Gene3D" id="3.40.50.1360">
    <property type="match status" value="1"/>
</dbReference>
<dbReference type="PANTHER" id="PTHR34294:SF1">
    <property type="entry name" value="TRANSCRIPTIONAL REGULATOR LSRR"/>
    <property type="match status" value="1"/>
</dbReference>
<protein>
    <submittedName>
        <fullName evidence="6">Transcriptional regulator</fullName>
    </submittedName>
</protein>
<dbReference type="InterPro" id="IPR051054">
    <property type="entry name" value="SorC_transcr_regulators"/>
</dbReference>
<comment type="similarity">
    <text evidence="1">Belongs to the SorC transcriptional regulatory family.</text>
</comment>
<keyword evidence="4" id="KW-0804">Transcription</keyword>
<organism evidence="6 7">
    <name type="scientific">Streptomyces oceani</name>
    <dbReference type="NCBI Taxonomy" id="1075402"/>
    <lineage>
        <taxon>Bacteria</taxon>
        <taxon>Bacillati</taxon>
        <taxon>Actinomycetota</taxon>
        <taxon>Actinomycetes</taxon>
        <taxon>Kitasatosporales</taxon>
        <taxon>Streptomycetaceae</taxon>
        <taxon>Streptomyces</taxon>
    </lineage>
</organism>
<dbReference type="SUPFAM" id="SSF46785">
    <property type="entry name" value="Winged helix' DNA-binding domain"/>
    <property type="match status" value="1"/>
</dbReference>
<keyword evidence="7" id="KW-1185">Reference proteome</keyword>
<dbReference type="PATRIC" id="fig|1075402.3.peg.127"/>
<feature type="domain" description="Sugar-binding" evidence="5">
    <location>
        <begin position="71"/>
        <end position="324"/>
    </location>
</feature>
<accession>A0A1E7KQ60</accession>
<comment type="caution">
    <text evidence="6">The sequence shown here is derived from an EMBL/GenBank/DDBJ whole genome shotgun (WGS) entry which is preliminary data.</text>
</comment>
<name>A0A1E7KQ60_9ACTN</name>
<dbReference type="GO" id="GO:0003677">
    <property type="term" value="F:DNA binding"/>
    <property type="evidence" value="ECO:0007669"/>
    <property type="project" value="UniProtKB-KW"/>
</dbReference>
<dbReference type="GO" id="GO:0030246">
    <property type="term" value="F:carbohydrate binding"/>
    <property type="evidence" value="ECO:0007669"/>
    <property type="project" value="InterPro"/>
</dbReference>
<proteinExistence type="inferred from homology"/>
<dbReference type="Proteomes" id="UP000176101">
    <property type="component" value="Unassembled WGS sequence"/>
</dbReference>
<dbReference type="InterPro" id="IPR036390">
    <property type="entry name" value="WH_DNA-bd_sf"/>
</dbReference>
<dbReference type="InterPro" id="IPR037171">
    <property type="entry name" value="NagB/RpiA_transferase-like"/>
</dbReference>
<gene>
    <name evidence="6" type="ORF">AN216_00645</name>
</gene>
<evidence type="ECO:0000259" key="5">
    <source>
        <dbReference type="Pfam" id="PF04198"/>
    </source>
</evidence>
<evidence type="ECO:0000256" key="4">
    <source>
        <dbReference type="ARBA" id="ARBA00023163"/>
    </source>
</evidence>
<dbReference type="Gene3D" id="1.10.10.10">
    <property type="entry name" value="Winged helix-like DNA-binding domain superfamily/Winged helix DNA-binding domain"/>
    <property type="match status" value="1"/>
</dbReference>
<dbReference type="PANTHER" id="PTHR34294">
    <property type="entry name" value="TRANSCRIPTIONAL REGULATOR-RELATED"/>
    <property type="match status" value="1"/>
</dbReference>
<reference evidence="6 7" key="1">
    <citation type="journal article" date="2016" name="Front. Microbiol.">
        <title>Comparative Genomics Analysis of Streptomyces Species Reveals Their Adaptation to the Marine Environment and Their Diversity at the Genomic Level.</title>
        <authorList>
            <person name="Tian X."/>
            <person name="Zhang Z."/>
            <person name="Yang T."/>
            <person name="Chen M."/>
            <person name="Li J."/>
            <person name="Chen F."/>
            <person name="Yang J."/>
            <person name="Li W."/>
            <person name="Zhang B."/>
            <person name="Zhang Z."/>
            <person name="Wu J."/>
            <person name="Zhang C."/>
            <person name="Long L."/>
            <person name="Xiao J."/>
        </authorList>
    </citation>
    <scope>NUCLEOTIDE SEQUENCE [LARGE SCALE GENOMIC DNA]</scope>
    <source>
        <strain evidence="6 7">SCSIO 02100</strain>
    </source>
</reference>
<evidence type="ECO:0000256" key="2">
    <source>
        <dbReference type="ARBA" id="ARBA00023015"/>
    </source>
</evidence>
<dbReference type="InterPro" id="IPR036388">
    <property type="entry name" value="WH-like_DNA-bd_sf"/>
</dbReference>
<dbReference type="EMBL" id="LJGU01000089">
    <property type="protein sequence ID" value="OEV06056.1"/>
    <property type="molecule type" value="Genomic_DNA"/>
</dbReference>
<evidence type="ECO:0000313" key="6">
    <source>
        <dbReference type="EMBL" id="OEV06056.1"/>
    </source>
</evidence>
<dbReference type="Pfam" id="PF04198">
    <property type="entry name" value="Sugar-bind"/>
    <property type="match status" value="1"/>
</dbReference>
<keyword evidence="3" id="KW-0238">DNA-binding</keyword>
<dbReference type="InterPro" id="IPR007324">
    <property type="entry name" value="Sugar-bd_dom_put"/>
</dbReference>
<dbReference type="SUPFAM" id="SSF100950">
    <property type="entry name" value="NagB/RpiA/CoA transferase-like"/>
    <property type="match status" value="1"/>
</dbReference>
<evidence type="ECO:0000256" key="3">
    <source>
        <dbReference type="ARBA" id="ARBA00023125"/>
    </source>
</evidence>
<evidence type="ECO:0000313" key="7">
    <source>
        <dbReference type="Proteomes" id="UP000176101"/>
    </source>
</evidence>
<dbReference type="STRING" id="1075402.AN216_00645"/>
<sequence length="334" mass="36325">MYEPEALDLPADGKVETALRAAQQYYLQRSTMGAIARDLGTSRSTVSRLLSYARDAGLVEIHIHRPQSRVSVAERHLRAHFDVRAHVARVPESATNVERLELTAIQAARVINSVFDSDMVIGLSWGTMVNAISRCLFPKPLHNCQFVQLNGAGNSRATGTHYSHQMFSAFGAAFDAVVQQLPAPLFFDSAATKRALFEERVVRRATELQQAADAALFSVGTVTDGTPSSPYLAGYFLDESDFVSLAEDGAVGDIATVFLRSDGSHHGVRLNERTSGPDLDRFREVGHRICAVSGDHKIEALRAALAGGYITHLVIDERTAGLLLDSLAQPPADR</sequence>
<keyword evidence="2" id="KW-0805">Transcription regulation</keyword>